<dbReference type="Proteomes" id="UP000199652">
    <property type="component" value="Unassembled WGS sequence"/>
</dbReference>
<reference evidence="2" key="1">
    <citation type="submission" date="2016-10" db="EMBL/GenBank/DDBJ databases">
        <authorList>
            <person name="Varghese N."/>
            <person name="Submissions S."/>
        </authorList>
    </citation>
    <scope>NUCLEOTIDE SEQUENCE [LARGE SCALE GENOMIC DNA]</scope>
    <source>
        <strain evidence="2">VPI 5359</strain>
    </source>
</reference>
<organism evidence="1 2">
    <name type="scientific">Eubacterium barkeri</name>
    <name type="common">Clostridium barkeri</name>
    <dbReference type="NCBI Taxonomy" id="1528"/>
    <lineage>
        <taxon>Bacteria</taxon>
        <taxon>Bacillati</taxon>
        <taxon>Bacillota</taxon>
        <taxon>Clostridia</taxon>
        <taxon>Eubacteriales</taxon>
        <taxon>Eubacteriaceae</taxon>
        <taxon>Eubacterium</taxon>
    </lineage>
</organism>
<keyword evidence="2" id="KW-1185">Reference proteome</keyword>
<dbReference type="AlphaFoldDB" id="A0A1H3EN11"/>
<dbReference type="STRING" id="1528.SAMN04488579_107112"/>
<sequence>MEKQKYEKPEMEIQEFEIEDIMSSGNNEGEGDFDFN</sequence>
<protein>
    <submittedName>
        <fullName evidence="1">Uncharacterized protein</fullName>
    </submittedName>
</protein>
<evidence type="ECO:0000313" key="2">
    <source>
        <dbReference type="Proteomes" id="UP000199652"/>
    </source>
</evidence>
<accession>A0A1H3EN11</accession>
<proteinExistence type="predicted"/>
<dbReference type="EMBL" id="FNOU01000007">
    <property type="protein sequence ID" value="SDX79329.1"/>
    <property type="molecule type" value="Genomic_DNA"/>
</dbReference>
<evidence type="ECO:0000313" key="1">
    <source>
        <dbReference type="EMBL" id="SDX79329.1"/>
    </source>
</evidence>
<name>A0A1H3EN11_EUBBA</name>
<gene>
    <name evidence="1" type="ORF">SAMN04488579_107112</name>
</gene>